<organism evidence="1">
    <name type="scientific">Picea glauca</name>
    <name type="common">White spruce</name>
    <name type="synonym">Pinus glauca</name>
    <dbReference type="NCBI Taxonomy" id="3330"/>
    <lineage>
        <taxon>Eukaryota</taxon>
        <taxon>Viridiplantae</taxon>
        <taxon>Streptophyta</taxon>
        <taxon>Embryophyta</taxon>
        <taxon>Tracheophyta</taxon>
        <taxon>Spermatophyta</taxon>
        <taxon>Pinopsida</taxon>
        <taxon>Pinidae</taxon>
        <taxon>Conifers I</taxon>
        <taxon>Pinales</taxon>
        <taxon>Pinaceae</taxon>
        <taxon>Picea</taxon>
    </lineage>
</organism>
<dbReference type="AlphaFoldDB" id="A0A101LTV8"/>
<reference evidence="1" key="1">
    <citation type="journal article" date="2015" name="Genome Biol. Evol.">
        <title>Organellar Genomes of White Spruce (Picea glauca): Assembly and Annotation.</title>
        <authorList>
            <person name="Jackman S.D."/>
            <person name="Warren R.L."/>
            <person name="Gibb E.A."/>
            <person name="Vandervalk B.P."/>
            <person name="Mohamadi H."/>
            <person name="Chu J."/>
            <person name="Raymond A."/>
            <person name="Pleasance S."/>
            <person name="Coope R."/>
            <person name="Wildung M.R."/>
            <person name="Ritland C.E."/>
            <person name="Bousquet J."/>
            <person name="Jones S.J."/>
            <person name="Bohlmann J."/>
            <person name="Birol I."/>
        </authorList>
    </citation>
    <scope>NUCLEOTIDE SEQUENCE [LARGE SCALE GENOMIC DNA]</scope>
    <source>
        <tissue evidence="1">Flushing bud</tissue>
    </source>
</reference>
<evidence type="ECO:0000313" key="1">
    <source>
        <dbReference type="EMBL" id="KUM45259.1"/>
    </source>
</evidence>
<comment type="caution">
    <text evidence="1">The sequence shown here is derived from an EMBL/GenBank/DDBJ whole genome shotgun (WGS) entry which is preliminary data.</text>
</comment>
<proteinExistence type="predicted"/>
<sequence>MDYCQLDLQQPPVLGSLELPSFIDSILPDLLDPYRLGLLGGHFYLSYLPFAYCITFMCNSHQQSWIV</sequence>
<protein>
    <submittedName>
        <fullName evidence="1">Uncharacterized protein</fullName>
    </submittedName>
</protein>
<name>A0A101LTV8_PICGL</name>
<keyword evidence="1" id="KW-0496">Mitochondrion</keyword>
<geneLocation type="mitochondrion" evidence="1"/>
<gene>
    <name evidence="1" type="ORF">ABT39_MTgene3499</name>
</gene>
<dbReference type="EMBL" id="LKAM01000022">
    <property type="protein sequence ID" value="KUM45259.1"/>
    <property type="molecule type" value="Genomic_DNA"/>
</dbReference>
<accession>A0A101LTV8</accession>